<comment type="caution">
    <text evidence="2">The sequence shown here is derived from an EMBL/GenBank/DDBJ whole genome shotgun (WGS) entry which is preliminary data.</text>
</comment>
<evidence type="ECO:0000313" key="3">
    <source>
        <dbReference type="Proteomes" id="UP000321436"/>
    </source>
</evidence>
<proteinExistence type="predicted"/>
<dbReference type="EMBL" id="BKAU01000001">
    <property type="protein sequence ID" value="GEP95517.1"/>
    <property type="molecule type" value="Genomic_DNA"/>
</dbReference>
<dbReference type="AlphaFoldDB" id="A0A512RIK4"/>
<evidence type="ECO:0000313" key="2">
    <source>
        <dbReference type="EMBL" id="GEP95517.1"/>
    </source>
</evidence>
<feature type="signal peptide" evidence="1">
    <location>
        <begin position="1"/>
        <end position="20"/>
    </location>
</feature>
<reference evidence="2 3" key="1">
    <citation type="submission" date="2019-07" db="EMBL/GenBank/DDBJ databases">
        <title>Whole genome shotgun sequence of Chitinophaga cymbidii NBRC 109752.</title>
        <authorList>
            <person name="Hosoyama A."/>
            <person name="Uohara A."/>
            <person name="Ohji S."/>
            <person name="Ichikawa N."/>
        </authorList>
    </citation>
    <scope>NUCLEOTIDE SEQUENCE [LARGE SCALE GENOMIC DNA]</scope>
    <source>
        <strain evidence="2 3">NBRC 109752</strain>
    </source>
</reference>
<keyword evidence="1" id="KW-0732">Signal</keyword>
<organism evidence="2 3">
    <name type="scientific">Chitinophaga cymbidii</name>
    <dbReference type="NCBI Taxonomy" id="1096750"/>
    <lineage>
        <taxon>Bacteria</taxon>
        <taxon>Pseudomonadati</taxon>
        <taxon>Bacteroidota</taxon>
        <taxon>Chitinophagia</taxon>
        <taxon>Chitinophagales</taxon>
        <taxon>Chitinophagaceae</taxon>
        <taxon>Chitinophaga</taxon>
    </lineage>
</organism>
<evidence type="ECO:0000256" key="1">
    <source>
        <dbReference type="SAM" id="SignalP"/>
    </source>
</evidence>
<protein>
    <recommendedName>
        <fullName evidence="4">DUF4476 domain-containing protein</fullName>
    </recommendedName>
</protein>
<dbReference type="PROSITE" id="PS51257">
    <property type="entry name" value="PROKAR_LIPOPROTEIN"/>
    <property type="match status" value="1"/>
</dbReference>
<name>A0A512RIK4_9BACT</name>
<evidence type="ECO:0008006" key="4">
    <source>
        <dbReference type="Google" id="ProtNLM"/>
    </source>
</evidence>
<gene>
    <name evidence="2" type="ORF">CCY01nite_17770</name>
</gene>
<keyword evidence="3" id="KW-1185">Reference proteome</keyword>
<dbReference type="RefSeq" id="WP_146859830.1">
    <property type="nucleotide sequence ID" value="NZ_BKAU01000001.1"/>
</dbReference>
<accession>A0A512RIK4</accession>
<dbReference type="OrthoDB" id="9832374at2"/>
<sequence length="128" mass="14611">MKKVVSIVPMLLLACTLSFAQDAKGLSFYGHYVTAQSMIKSAMKYSDPEKIALFLNEANRATMNAKAMFNTVKKKLTTKEANDMDLALDFLLNWSNKEYFEDQDVMKAVLWFNLNDTKQQKTIAKLLK</sequence>
<feature type="chain" id="PRO_5021879064" description="DUF4476 domain-containing protein" evidence="1">
    <location>
        <begin position="21"/>
        <end position="128"/>
    </location>
</feature>
<dbReference type="Proteomes" id="UP000321436">
    <property type="component" value="Unassembled WGS sequence"/>
</dbReference>